<dbReference type="EMBL" id="FOSW01000007">
    <property type="protein sequence ID" value="SFL13428.1"/>
    <property type="molecule type" value="Genomic_DNA"/>
</dbReference>
<evidence type="ECO:0000313" key="1">
    <source>
        <dbReference type="EMBL" id="SFL13428.1"/>
    </source>
</evidence>
<sequence>MSEIPQWHLVGDWFDVCSCSVPCPCTFAQPPTNNHCQGILAWHIREGSFGDVRLDGLNVLAVSEFEGNVWVEADVAMGVFLDDRADEPQLQALQTIFGGQAGGWPAMLAGLVNDPRGVVSAPITVEVAEDLSTFRAEVPGSVHATAEALSGPTTPPGARVQLHNAPGAEVGPGQVATWAVGTSERVETPGFGFAWEWGGRSSKHFPFDWRGPDE</sequence>
<dbReference type="Pfam" id="PF07040">
    <property type="entry name" value="DUF1326"/>
    <property type="match status" value="1"/>
</dbReference>
<keyword evidence="2" id="KW-1185">Reference proteome</keyword>
<dbReference type="PIRSF" id="PIRSF033303">
    <property type="entry name" value="UCP033303"/>
    <property type="match status" value="1"/>
</dbReference>
<dbReference type="STRING" id="504800.SAMN04488085_1072"/>
<dbReference type="OrthoDB" id="9802256at2"/>
<protein>
    <recommendedName>
        <fullName evidence="3">DUF1326 domain-containing protein</fullName>
    </recommendedName>
</protein>
<dbReference type="InParanoid" id="A0A1I4F640"/>
<accession>A0A1I4F640</accession>
<gene>
    <name evidence="1" type="ORF">SAMN04488085_1072</name>
</gene>
<dbReference type="AlphaFoldDB" id="A0A1I4F640"/>
<evidence type="ECO:0000313" key="2">
    <source>
        <dbReference type="Proteomes" id="UP000199152"/>
    </source>
</evidence>
<evidence type="ECO:0008006" key="3">
    <source>
        <dbReference type="Google" id="ProtNLM"/>
    </source>
</evidence>
<organism evidence="1 2">
    <name type="scientific">Geodermatophilus ruber</name>
    <dbReference type="NCBI Taxonomy" id="504800"/>
    <lineage>
        <taxon>Bacteria</taxon>
        <taxon>Bacillati</taxon>
        <taxon>Actinomycetota</taxon>
        <taxon>Actinomycetes</taxon>
        <taxon>Geodermatophilales</taxon>
        <taxon>Geodermatophilaceae</taxon>
        <taxon>Geodermatophilus</taxon>
    </lineage>
</organism>
<name>A0A1I4F640_9ACTN</name>
<dbReference type="Proteomes" id="UP000199152">
    <property type="component" value="Unassembled WGS sequence"/>
</dbReference>
<proteinExistence type="predicted"/>
<dbReference type="RefSeq" id="WP_091325402.1">
    <property type="nucleotide sequence ID" value="NZ_FOSW01000007.1"/>
</dbReference>
<dbReference type="InterPro" id="IPR009758">
    <property type="entry name" value="DUF1326"/>
</dbReference>
<dbReference type="InterPro" id="IPR014581">
    <property type="entry name" value="UCP033303"/>
</dbReference>
<reference evidence="2" key="1">
    <citation type="submission" date="2016-10" db="EMBL/GenBank/DDBJ databases">
        <authorList>
            <person name="Varghese N."/>
            <person name="Submissions S."/>
        </authorList>
    </citation>
    <scope>NUCLEOTIDE SEQUENCE [LARGE SCALE GENOMIC DNA]</scope>
    <source>
        <strain evidence="2">DSM 45317</strain>
    </source>
</reference>